<reference evidence="1 2" key="1">
    <citation type="journal article" date="2012" name="J. Bacteriol.">
        <title>Draft Genome Sequence of Novosphingobium nitrogenifigens Y88T.</title>
        <authorList>
            <person name="Strabala T.J."/>
            <person name="Macdonald L."/>
            <person name="Liu V."/>
            <person name="Smit A.M."/>
        </authorList>
    </citation>
    <scope>NUCLEOTIDE SEQUENCE [LARGE SCALE GENOMIC DNA]</scope>
    <source>
        <strain evidence="1 2">DSM 19370</strain>
    </source>
</reference>
<evidence type="ECO:0000313" key="2">
    <source>
        <dbReference type="Proteomes" id="UP000004728"/>
    </source>
</evidence>
<proteinExistence type="predicted"/>
<dbReference type="RefSeq" id="WP_008068358.1">
    <property type="nucleotide sequence ID" value="NZ_AQWK01000009.1"/>
</dbReference>
<dbReference type="HOGENOM" id="CLU_1530997_0_0_5"/>
<protein>
    <submittedName>
        <fullName evidence="1">Uncharacterized protein</fullName>
    </submittedName>
</protein>
<gene>
    <name evidence="1" type="ORF">Y88_2810</name>
</gene>
<organism evidence="1 2">
    <name type="scientific">Novosphingobium nitrogenifigens DSM 19370</name>
    <dbReference type="NCBI Taxonomy" id="983920"/>
    <lineage>
        <taxon>Bacteria</taxon>
        <taxon>Pseudomonadati</taxon>
        <taxon>Pseudomonadota</taxon>
        <taxon>Alphaproteobacteria</taxon>
        <taxon>Sphingomonadales</taxon>
        <taxon>Sphingomonadaceae</taxon>
        <taxon>Novosphingobium</taxon>
    </lineage>
</organism>
<sequence>MPRNHGADAFGSGQTKGEIMDFHDAEVPTDKAAPLPPAREILAVARGAVAARRRRSSDDISLRRQQLDEQFTAWRDEPLAADTLDRIIETVERAAAQGEMLAHVYRFPSDYCTDRGRAVNNEEPDWPHTLQGPARTLFVVLQECFEPLGYRIGAAIVTWPLLMPGDVSLFLSWQE</sequence>
<comment type="caution">
    <text evidence="1">The sequence shown here is derived from an EMBL/GenBank/DDBJ whole genome shotgun (WGS) entry which is preliminary data.</text>
</comment>
<dbReference type="OrthoDB" id="7871683at2"/>
<keyword evidence="2" id="KW-1185">Reference proteome</keyword>
<accession>F1Z4B0</accession>
<dbReference type="EMBL" id="AEWJ01000018">
    <property type="protein sequence ID" value="EGD60520.1"/>
    <property type="molecule type" value="Genomic_DNA"/>
</dbReference>
<evidence type="ECO:0000313" key="1">
    <source>
        <dbReference type="EMBL" id="EGD60520.1"/>
    </source>
</evidence>
<dbReference type="STRING" id="983920.Y88_2810"/>
<name>F1Z4B0_9SPHN</name>
<dbReference type="AlphaFoldDB" id="F1Z4B0"/>
<dbReference type="Proteomes" id="UP000004728">
    <property type="component" value="Unassembled WGS sequence"/>
</dbReference>
<dbReference type="InParanoid" id="F1Z4B0"/>
<dbReference type="eggNOG" id="COG0517">
    <property type="taxonomic scope" value="Bacteria"/>
</dbReference>